<comment type="caution">
    <text evidence="2">The sequence shown here is derived from an EMBL/GenBank/DDBJ whole genome shotgun (WGS) entry which is preliminary data.</text>
</comment>
<dbReference type="GO" id="GO:0006352">
    <property type="term" value="P:DNA-templated transcription initiation"/>
    <property type="evidence" value="ECO:0007669"/>
    <property type="project" value="InterPro"/>
</dbReference>
<feature type="domain" description="RNA polymerase sigma-70 region 2" evidence="1">
    <location>
        <begin position="20"/>
        <end position="78"/>
    </location>
</feature>
<dbReference type="AlphaFoldDB" id="A0A956NJP7"/>
<dbReference type="GO" id="GO:0003700">
    <property type="term" value="F:DNA-binding transcription factor activity"/>
    <property type="evidence" value="ECO:0007669"/>
    <property type="project" value="InterPro"/>
</dbReference>
<dbReference type="InterPro" id="IPR007627">
    <property type="entry name" value="RNA_pol_sigma70_r2"/>
</dbReference>
<organism evidence="2 3">
    <name type="scientific">Eiseniibacteriota bacterium</name>
    <dbReference type="NCBI Taxonomy" id="2212470"/>
    <lineage>
        <taxon>Bacteria</taxon>
        <taxon>Candidatus Eiseniibacteriota</taxon>
    </lineage>
</organism>
<gene>
    <name evidence="2" type="ORF">KDA27_29135</name>
</gene>
<dbReference type="Pfam" id="PF04542">
    <property type="entry name" value="Sigma70_r2"/>
    <property type="match status" value="1"/>
</dbReference>
<protein>
    <recommendedName>
        <fullName evidence="1">RNA polymerase sigma-70 region 2 domain-containing protein</fullName>
    </recommendedName>
</protein>
<name>A0A956NJP7_UNCEI</name>
<proteinExistence type="predicted"/>
<feature type="non-terminal residue" evidence="2">
    <location>
        <position position="152"/>
    </location>
</feature>
<dbReference type="SUPFAM" id="SSF88946">
    <property type="entry name" value="Sigma2 domain of RNA polymerase sigma factors"/>
    <property type="match status" value="1"/>
</dbReference>
<dbReference type="Gene3D" id="1.10.1740.10">
    <property type="match status" value="1"/>
</dbReference>
<dbReference type="Proteomes" id="UP000739538">
    <property type="component" value="Unassembled WGS sequence"/>
</dbReference>
<evidence type="ECO:0000313" key="3">
    <source>
        <dbReference type="Proteomes" id="UP000739538"/>
    </source>
</evidence>
<evidence type="ECO:0000313" key="2">
    <source>
        <dbReference type="EMBL" id="MCA9759897.1"/>
    </source>
</evidence>
<evidence type="ECO:0000259" key="1">
    <source>
        <dbReference type="Pfam" id="PF04542"/>
    </source>
</evidence>
<reference evidence="2" key="1">
    <citation type="submission" date="2020-04" db="EMBL/GenBank/DDBJ databases">
        <authorList>
            <person name="Zhang T."/>
        </authorList>
    </citation>
    <scope>NUCLEOTIDE SEQUENCE</scope>
    <source>
        <strain evidence="2">HKST-UBA02</strain>
    </source>
</reference>
<dbReference type="InterPro" id="IPR013325">
    <property type="entry name" value="RNA_pol_sigma_r2"/>
</dbReference>
<reference evidence="2" key="2">
    <citation type="journal article" date="2021" name="Microbiome">
        <title>Successional dynamics and alternative stable states in a saline activated sludge microbial community over 9 years.</title>
        <authorList>
            <person name="Wang Y."/>
            <person name="Ye J."/>
            <person name="Ju F."/>
            <person name="Liu L."/>
            <person name="Boyd J.A."/>
            <person name="Deng Y."/>
            <person name="Parks D.H."/>
            <person name="Jiang X."/>
            <person name="Yin X."/>
            <person name="Woodcroft B.J."/>
            <person name="Tyson G.W."/>
            <person name="Hugenholtz P."/>
            <person name="Polz M.F."/>
            <person name="Zhang T."/>
        </authorList>
    </citation>
    <scope>NUCLEOTIDE SEQUENCE</scope>
    <source>
        <strain evidence="2">HKST-UBA02</strain>
    </source>
</reference>
<sequence>MADAPNPYFEQHRSFAKAQAHLVAKRLPKHVSMDDILAFAERGLWEASERFDPKRHNSFVTFAYYRIRGAIYDEVRRLSLVPRSALKAIAQLAAQDDYLENSVPAPRPGDPPAEQARQLSETIRGLGAVFLASQVRDDDGEERIDAVDENDP</sequence>
<accession>A0A956NJP7</accession>
<dbReference type="EMBL" id="JAGQHS010000600">
    <property type="protein sequence ID" value="MCA9759897.1"/>
    <property type="molecule type" value="Genomic_DNA"/>
</dbReference>